<dbReference type="Pfam" id="PF04935">
    <property type="entry name" value="SURF6"/>
    <property type="match status" value="1"/>
</dbReference>
<dbReference type="GO" id="GO:0042273">
    <property type="term" value="P:ribosomal large subunit biogenesis"/>
    <property type="evidence" value="ECO:0007669"/>
    <property type="project" value="TreeGrafter"/>
</dbReference>
<dbReference type="GO" id="GO:0003723">
    <property type="term" value="F:RNA binding"/>
    <property type="evidence" value="ECO:0007669"/>
    <property type="project" value="TreeGrafter"/>
</dbReference>
<feature type="compositionally biased region" description="Basic residues" evidence="4">
    <location>
        <begin position="153"/>
        <end position="169"/>
    </location>
</feature>
<feature type="compositionally biased region" description="Basic and acidic residues" evidence="4">
    <location>
        <begin position="189"/>
        <end position="208"/>
    </location>
</feature>
<feature type="compositionally biased region" description="Basic and acidic residues" evidence="4">
    <location>
        <begin position="485"/>
        <end position="499"/>
    </location>
</feature>
<feature type="compositionally biased region" description="Basic and acidic residues" evidence="4">
    <location>
        <begin position="272"/>
        <end position="308"/>
    </location>
</feature>
<evidence type="ECO:0000259" key="5">
    <source>
        <dbReference type="Pfam" id="PF04935"/>
    </source>
</evidence>
<evidence type="ECO:0000259" key="6">
    <source>
        <dbReference type="Pfam" id="PF15459"/>
    </source>
</evidence>
<dbReference type="GO" id="GO:0042274">
    <property type="term" value="P:ribosomal small subunit biogenesis"/>
    <property type="evidence" value="ECO:0007669"/>
    <property type="project" value="TreeGrafter"/>
</dbReference>
<feature type="compositionally biased region" description="Polar residues" evidence="4">
    <location>
        <begin position="393"/>
        <end position="406"/>
    </location>
</feature>
<evidence type="ECO:0008006" key="9">
    <source>
        <dbReference type="Google" id="ProtNLM"/>
    </source>
</evidence>
<dbReference type="GO" id="GO:0005730">
    <property type="term" value="C:nucleolus"/>
    <property type="evidence" value="ECO:0007669"/>
    <property type="project" value="TreeGrafter"/>
</dbReference>
<accession>A0A8H3FBW6</accession>
<evidence type="ECO:0000256" key="4">
    <source>
        <dbReference type="SAM" id="MobiDB-lite"/>
    </source>
</evidence>
<comment type="similarity">
    <text evidence="2">Belongs to the SURF6 family.</text>
</comment>
<feature type="compositionally biased region" description="Basic residues" evidence="4">
    <location>
        <begin position="309"/>
        <end position="323"/>
    </location>
</feature>
<feature type="compositionally biased region" description="Polar residues" evidence="4">
    <location>
        <begin position="262"/>
        <end position="271"/>
    </location>
</feature>
<evidence type="ECO:0000256" key="2">
    <source>
        <dbReference type="ARBA" id="ARBA00005904"/>
    </source>
</evidence>
<feature type="compositionally biased region" description="Acidic residues" evidence="4">
    <location>
        <begin position="89"/>
        <end position="99"/>
    </location>
</feature>
<dbReference type="OrthoDB" id="444809at2759"/>
<proteinExistence type="inferred from homology"/>
<dbReference type="EMBL" id="CAJPDQ010000012">
    <property type="protein sequence ID" value="CAF9917946.1"/>
    <property type="molecule type" value="Genomic_DNA"/>
</dbReference>
<dbReference type="Proteomes" id="UP000664169">
    <property type="component" value="Unassembled WGS sequence"/>
</dbReference>
<dbReference type="AlphaFoldDB" id="A0A8H3FBW6"/>
<feature type="domain" description="Ribosomal RNA-processing protein 14/surfeit locus protein 6 C-terminal" evidence="5">
    <location>
        <begin position="304"/>
        <end position="503"/>
    </location>
</feature>
<sequence length="530" mass="59102">MEESLEDRLKSHAQAFDGLLSLIPAKYYYEDDKSEQWQRKKQTKEQAKAAKLAKLNPDNARSARDLLDEREERSNVTVAAGKRKRDGDESLNPDEEEGGDLGAVLKEKPMEGLKRKKAKIEMNADPLIDKPAKSGEGEKLEVKQEKAKEKARVKQLRKEKKKEKLKNKSLAKDVQKQQSIGTDDVNPTKVDEGQPSRADESGSEHEVLDFDGQDLADISSASPSSKPPSPAFDLSHSVSGTSSISSIATPKTTSDEADQKGATKSASSATQEELRERLQARIAELRQARKADGEDDKPARTRTELIEQRRKKVEQRKAMKKALRTQAKEEERRQRNEALARGSRLMTSSGAMSPAQLASPRGETNNFSFSRMQFDNGQFMSADLSSVLDPNKKPTSTTVSKITLSSLEKRQDRLSNMSGEQRASAEEKDAWINARKRAQGQRIKDDTSLLKKALKQRDNKKKKSSKEWDTRLAGVASAQAAKQKRREENLAKRREEKGNKGKKGSGKNKKKTKARPGFEGSFRAGGSRKK</sequence>
<comment type="caution">
    <text evidence="7">The sequence shown here is derived from an EMBL/GenBank/DDBJ whole genome shotgun (WGS) entry which is preliminary data.</text>
</comment>
<feature type="domain" description="Ribosomal RNA-processing protein 14 N-terminal" evidence="6">
    <location>
        <begin position="8"/>
        <end position="58"/>
    </location>
</feature>
<reference evidence="7" key="1">
    <citation type="submission" date="2021-03" db="EMBL/GenBank/DDBJ databases">
        <authorList>
            <person name="Tagirdzhanova G."/>
        </authorList>
    </citation>
    <scope>NUCLEOTIDE SEQUENCE</scope>
</reference>
<dbReference type="Pfam" id="PF15459">
    <property type="entry name" value="RRP14"/>
    <property type="match status" value="1"/>
</dbReference>
<feature type="compositionally biased region" description="Basic and acidic residues" evidence="4">
    <location>
        <begin position="33"/>
        <end position="48"/>
    </location>
</feature>
<dbReference type="InterPro" id="IPR029190">
    <property type="entry name" value="Rrp14/SURF6_C"/>
</dbReference>
<organism evidence="7 8">
    <name type="scientific">Gomphillus americanus</name>
    <dbReference type="NCBI Taxonomy" id="1940652"/>
    <lineage>
        <taxon>Eukaryota</taxon>
        <taxon>Fungi</taxon>
        <taxon>Dikarya</taxon>
        <taxon>Ascomycota</taxon>
        <taxon>Pezizomycotina</taxon>
        <taxon>Lecanoromycetes</taxon>
        <taxon>OSLEUM clade</taxon>
        <taxon>Ostropomycetidae</taxon>
        <taxon>Ostropales</taxon>
        <taxon>Graphidaceae</taxon>
        <taxon>Gomphilloideae</taxon>
        <taxon>Gomphillus</taxon>
    </lineage>
</organism>
<feature type="compositionally biased region" description="Basic and acidic residues" evidence="4">
    <location>
        <begin position="326"/>
        <end position="338"/>
    </location>
</feature>
<protein>
    <recommendedName>
        <fullName evidence="9">SURF6-domain-containing protein</fullName>
    </recommendedName>
</protein>
<evidence type="ECO:0000313" key="7">
    <source>
        <dbReference type="EMBL" id="CAF9917946.1"/>
    </source>
</evidence>
<feature type="compositionally biased region" description="Basic residues" evidence="4">
    <location>
        <begin position="452"/>
        <end position="464"/>
    </location>
</feature>
<name>A0A8H3FBW6_9LECA</name>
<gene>
    <name evidence="7" type="ORF">GOMPHAMPRED_001420</name>
</gene>
<feature type="compositionally biased region" description="Low complexity" evidence="4">
    <location>
        <begin position="235"/>
        <end position="246"/>
    </location>
</feature>
<dbReference type="InterPro" id="IPR029188">
    <property type="entry name" value="Rrp14_N"/>
</dbReference>
<keyword evidence="8" id="KW-1185">Reference proteome</keyword>
<dbReference type="InterPro" id="IPR007019">
    <property type="entry name" value="SURF6"/>
</dbReference>
<feature type="compositionally biased region" description="Basic residues" evidence="4">
    <location>
        <begin position="500"/>
        <end position="514"/>
    </location>
</feature>
<feature type="region of interest" description="Disordered" evidence="4">
    <location>
        <begin position="385"/>
        <end position="530"/>
    </location>
</feature>
<feature type="region of interest" description="Disordered" evidence="4">
    <location>
        <begin position="33"/>
        <end position="369"/>
    </location>
</feature>
<dbReference type="GO" id="GO:0003677">
    <property type="term" value="F:DNA binding"/>
    <property type="evidence" value="ECO:0007669"/>
    <property type="project" value="TreeGrafter"/>
</dbReference>
<feature type="compositionally biased region" description="Basic and acidic residues" evidence="4">
    <location>
        <begin position="105"/>
        <end position="152"/>
    </location>
</feature>
<dbReference type="PANTHER" id="PTHR14369">
    <property type="entry name" value="SURFEIT LOCUS PROTEIN 6"/>
    <property type="match status" value="1"/>
</dbReference>
<keyword evidence="3" id="KW-0539">Nucleus</keyword>
<evidence type="ECO:0000313" key="8">
    <source>
        <dbReference type="Proteomes" id="UP000664169"/>
    </source>
</evidence>
<evidence type="ECO:0000256" key="3">
    <source>
        <dbReference type="ARBA" id="ARBA00023242"/>
    </source>
</evidence>
<comment type="subcellular location">
    <subcellularLocation>
        <location evidence="1">Nucleus</location>
    </subcellularLocation>
</comment>
<feature type="compositionally biased region" description="Basic and acidic residues" evidence="4">
    <location>
        <begin position="61"/>
        <end position="74"/>
    </location>
</feature>
<evidence type="ECO:0000256" key="1">
    <source>
        <dbReference type="ARBA" id="ARBA00004123"/>
    </source>
</evidence>
<dbReference type="PANTHER" id="PTHR14369:SF0">
    <property type="entry name" value="SURFEIT LOCUS PROTEIN 6"/>
    <property type="match status" value="1"/>
</dbReference>